<comment type="caution">
    <text evidence="3">The sequence shown here is derived from an EMBL/GenBank/DDBJ whole genome shotgun (WGS) entry which is preliminary data.</text>
</comment>
<proteinExistence type="predicted"/>
<dbReference type="InterPro" id="IPR025323">
    <property type="entry name" value="DUF4229"/>
</dbReference>
<accession>A0A1W9ZPV0</accession>
<name>A0A1W9ZPV0_MYCAI</name>
<dbReference type="Pfam" id="PF14012">
    <property type="entry name" value="DUF4229"/>
    <property type="match status" value="1"/>
</dbReference>
<keyword evidence="4" id="KW-1185">Reference proteome</keyword>
<feature type="transmembrane region" description="Helical" evidence="2">
    <location>
        <begin position="34"/>
        <end position="58"/>
    </location>
</feature>
<keyword evidence="2" id="KW-1133">Transmembrane helix</keyword>
<feature type="transmembrane region" description="Helical" evidence="2">
    <location>
        <begin position="64"/>
        <end position="86"/>
    </location>
</feature>
<dbReference type="AlphaFoldDB" id="A0A1W9ZPV0"/>
<feature type="compositionally biased region" description="Basic and acidic residues" evidence="1">
    <location>
        <begin position="109"/>
        <end position="118"/>
    </location>
</feature>
<keyword evidence="2" id="KW-0812">Transmembrane</keyword>
<protein>
    <recommendedName>
        <fullName evidence="5">DUF4229 domain-containing protein</fullName>
    </recommendedName>
</protein>
<dbReference type="EMBL" id="MVHG01000006">
    <property type="protein sequence ID" value="ORA19645.1"/>
    <property type="molecule type" value="Genomic_DNA"/>
</dbReference>
<gene>
    <name evidence="3" type="ORF">BST14_04365</name>
</gene>
<dbReference type="Proteomes" id="UP000192707">
    <property type="component" value="Unassembled WGS sequence"/>
</dbReference>
<evidence type="ECO:0008006" key="5">
    <source>
        <dbReference type="Google" id="ProtNLM"/>
    </source>
</evidence>
<feature type="region of interest" description="Disordered" evidence="1">
    <location>
        <begin position="1"/>
        <end position="25"/>
    </location>
</feature>
<keyword evidence="2" id="KW-0472">Membrane</keyword>
<organism evidence="3 4">
    <name type="scientific">Mycobacterium arosiense ATCC BAA-1401 = DSM 45069</name>
    <dbReference type="NCBI Taxonomy" id="1265311"/>
    <lineage>
        <taxon>Bacteria</taxon>
        <taxon>Bacillati</taxon>
        <taxon>Actinomycetota</taxon>
        <taxon>Actinomycetes</taxon>
        <taxon>Mycobacteriales</taxon>
        <taxon>Mycobacteriaceae</taxon>
        <taxon>Mycobacterium</taxon>
        <taxon>Mycobacterium avium complex (MAC)</taxon>
    </lineage>
</organism>
<feature type="region of interest" description="Disordered" evidence="1">
    <location>
        <begin position="109"/>
        <end position="134"/>
    </location>
</feature>
<evidence type="ECO:0000313" key="3">
    <source>
        <dbReference type="EMBL" id="ORA19645.1"/>
    </source>
</evidence>
<evidence type="ECO:0000256" key="2">
    <source>
        <dbReference type="SAM" id="Phobius"/>
    </source>
</evidence>
<reference evidence="3 4" key="1">
    <citation type="submission" date="2016-12" db="EMBL/GenBank/DDBJ databases">
        <title>The new phylogeny of genus Mycobacterium.</title>
        <authorList>
            <person name="Tortoli E."/>
            <person name="Trovato A."/>
            <person name="Cirillo D.M."/>
        </authorList>
    </citation>
    <scope>NUCLEOTIDE SEQUENCE [LARGE SCALE GENOMIC DNA]</scope>
    <source>
        <strain evidence="3 4">DSM 45069</strain>
    </source>
</reference>
<sequence>MSHEASDDSTANAPSPAANDGAAPRPENRVVAPVLAYMAARVLLAAALTGVICGIARLAGITQFPIVVAVLFALIIAMPLGIWVFAPLRRRATAALAIAGERRRRERDLLQARLHGDAPDGGADEGGEQESGRG</sequence>
<evidence type="ECO:0000256" key="1">
    <source>
        <dbReference type="SAM" id="MobiDB-lite"/>
    </source>
</evidence>
<evidence type="ECO:0000313" key="4">
    <source>
        <dbReference type="Proteomes" id="UP000192707"/>
    </source>
</evidence>